<keyword evidence="7" id="KW-0472">Membrane</keyword>
<dbReference type="GO" id="GO:0017056">
    <property type="term" value="F:structural constituent of nuclear pore"/>
    <property type="evidence" value="ECO:0007669"/>
    <property type="project" value="UniProtKB-UniRule"/>
</dbReference>
<dbReference type="Proteomes" id="UP000268321">
    <property type="component" value="Unassembled WGS sequence"/>
</dbReference>
<comment type="subunit">
    <text evidence="7">Part of the nuclear pore complex (NPC).</text>
</comment>
<dbReference type="Pfam" id="PF04121">
    <property type="entry name" value="Nup84_Nup100"/>
    <property type="match status" value="1"/>
</dbReference>
<evidence type="ECO:0000256" key="6">
    <source>
        <dbReference type="ARBA" id="ARBA00023242"/>
    </source>
</evidence>
<comment type="similarity">
    <text evidence="7">Belongs to the nucleoporin Nup84/Nup107 family.</text>
</comment>
<dbReference type="EMBL" id="ML004429">
    <property type="protein sequence ID" value="RKP32839.1"/>
    <property type="molecule type" value="Genomic_DNA"/>
</dbReference>
<keyword evidence="2" id="KW-0509">mRNA transport</keyword>
<dbReference type="GO" id="GO:0000973">
    <property type="term" value="P:post-transcriptional tethering of RNA polymerase II gene DNA at nuclear periphery"/>
    <property type="evidence" value="ECO:0007669"/>
    <property type="project" value="TreeGrafter"/>
</dbReference>
<name>A0A4V1J3Q1_9ASCO</name>
<keyword evidence="1 7" id="KW-0813">Transport</keyword>
<dbReference type="AlphaFoldDB" id="A0A4V1J3Q1"/>
<dbReference type="GO" id="GO:0006606">
    <property type="term" value="P:protein import into nucleus"/>
    <property type="evidence" value="ECO:0007669"/>
    <property type="project" value="TreeGrafter"/>
</dbReference>
<dbReference type="Gene3D" id="1.20.190.50">
    <property type="match status" value="1"/>
</dbReference>
<dbReference type="GO" id="GO:0031965">
    <property type="term" value="C:nuclear membrane"/>
    <property type="evidence" value="ECO:0007669"/>
    <property type="project" value="UniProtKB-SubCell"/>
</dbReference>
<accession>A0A4V1J3Q1</accession>
<protein>
    <recommendedName>
        <fullName evidence="7">Nuclear pore complex protein</fullName>
    </recommendedName>
</protein>
<evidence type="ECO:0000313" key="8">
    <source>
        <dbReference type="EMBL" id="RKP32839.1"/>
    </source>
</evidence>
<dbReference type="PANTHER" id="PTHR13003">
    <property type="entry name" value="NUP107-RELATED"/>
    <property type="match status" value="1"/>
</dbReference>
<comment type="subcellular location">
    <subcellularLocation>
        <location evidence="7">Nucleus</location>
        <location evidence="7">Nuclear pore complex</location>
    </subcellularLocation>
    <subcellularLocation>
        <location evidence="7">Nucleus membrane</location>
    </subcellularLocation>
</comment>
<dbReference type="GO" id="GO:0006406">
    <property type="term" value="P:mRNA export from nucleus"/>
    <property type="evidence" value="ECO:0007669"/>
    <property type="project" value="TreeGrafter"/>
</dbReference>
<keyword evidence="9" id="KW-1185">Reference proteome</keyword>
<sequence length="786" mass="89380">MNEASLFAGAPLEPVEFQFAKVLENYQLSGNALNPFHVIQNFISISASRALAAQREAQGGHATVQEFESWDLETKLWHLVHILYSYRLSPGPTDTEVPLFVSYSFKREAFLNKNPKVKELVLILQWLQQNSDDVDVPQEPVDELKWNSTKMAIETKDLASLTSKSQPDLVDQLDMDAPSRSNKQITEEDARKDAANFVVIYDLLLAGKNQEAIEYAAQSGNYTLSIILIGAFQDYIDPVIDGVNAGMDDDDDESVFVNEPSGIKHKYLWYETVYQLAQDPTISKAESLIYLFLCGADLSENIKYSSTWESHVLLYVNQLLTHHLRTLLKTSLTEEGNSDQIISKTTFPSPQHQAVDGILNTLLNTSAIASDSKNPFRVIMGSVIIDQLLLFLHNSFKSSDSKLIEDKDILRVLAHLAVSSLMLGLDGGSKIPTKIITKYISKLSESGLDDLVPVYLSFIPDERDVRECYSIFLTTIMDSEKRNRQLEILRRLGISAFNESSTPFSSTTDDADGQYESKIHNVLKRTVERVMLETQKHYEPLPDVQLKADSIDDVDIKLSRSVEWLYENYMYEDAIIATRTIFQRFLQTGRLKAIKEFAAGKDFKKLLKNYDSSVQIKSMEGTSSPATISETEKEELLQYDQYGQCLNYLDEWHEFINSNSDSYSMSKDVEKSIEKITLNLRKFIANWLQNAILQCNDESRVQMYKEMRSLYVPYVIIELLQVLQQCRLYDWKYMDQAFSLVNEVANDKDNDFLQCFLSCGRTGEFVSLAGDIAMMALEKGNKEIFA</sequence>
<keyword evidence="3" id="KW-0653">Protein transport</keyword>
<evidence type="ECO:0000256" key="1">
    <source>
        <dbReference type="ARBA" id="ARBA00022448"/>
    </source>
</evidence>
<evidence type="ECO:0000256" key="5">
    <source>
        <dbReference type="ARBA" id="ARBA00023132"/>
    </source>
</evidence>
<comment type="function">
    <text evidence="7">Functions as a component of the nuclear pore complex (NPC).</text>
</comment>
<keyword evidence="5 7" id="KW-0906">Nuclear pore complex</keyword>
<dbReference type="Gene3D" id="1.10.3450.20">
    <property type="match status" value="1"/>
</dbReference>
<gene>
    <name evidence="8" type="ORF">METBISCDRAFT_11662</name>
</gene>
<evidence type="ECO:0000256" key="4">
    <source>
        <dbReference type="ARBA" id="ARBA00023010"/>
    </source>
</evidence>
<keyword evidence="6 7" id="KW-0539">Nucleus</keyword>
<evidence type="ECO:0000313" key="9">
    <source>
        <dbReference type="Proteomes" id="UP000268321"/>
    </source>
</evidence>
<evidence type="ECO:0000256" key="2">
    <source>
        <dbReference type="ARBA" id="ARBA00022816"/>
    </source>
</evidence>
<proteinExistence type="inferred from homology"/>
<dbReference type="InterPro" id="IPR007252">
    <property type="entry name" value="Nup84/Nup107"/>
</dbReference>
<reference evidence="9" key="1">
    <citation type="journal article" date="2018" name="Nat. Microbiol.">
        <title>Leveraging single-cell genomics to expand the fungal tree of life.</title>
        <authorList>
            <person name="Ahrendt S.R."/>
            <person name="Quandt C.A."/>
            <person name="Ciobanu D."/>
            <person name="Clum A."/>
            <person name="Salamov A."/>
            <person name="Andreopoulos B."/>
            <person name="Cheng J.F."/>
            <person name="Woyke T."/>
            <person name="Pelin A."/>
            <person name="Henrissat B."/>
            <person name="Reynolds N.K."/>
            <person name="Benny G.L."/>
            <person name="Smith M.E."/>
            <person name="James T.Y."/>
            <person name="Grigoriev I.V."/>
        </authorList>
    </citation>
    <scope>NUCLEOTIDE SEQUENCE [LARGE SCALE GENOMIC DNA]</scope>
    <source>
        <strain evidence="9">Baker2002</strain>
    </source>
</reference>
<evidence type="ECO:0000256" key="3">
    <source>
        <dbReference type="ARBA" id="ARBA00022927"/>
    </source>
</evidence>
<keyword evidence="4 7" id="KW-0811">Translocation</keyword>
<dbReference type="OrthoDB" id="3098at2759"/>
<dbReference type="GO" id="GO:0031080">
    <property type="term" value="C:nuclear pore outer ring"/>
    <property type="evidence" value="ECO:0007669"/>
    <property type="project" value="TreeGrafter"/>
</dbReference>
<organism evidence="8 9">
    <name type="scientific">Metschnikowia bicuspidata</name>
    <dbReference type="NCBI Taxonomy" id="27322"/>
    <lineage>
        <taxon>Eukaryota</taxon>
        <taxon>Fungi</taxon>
        <taxon>Dikarya</taxon>
        <taxon>Ascomycota</taxon>
        <taxon>Saccharomycotina</taxon>
        <taxon>Pichiomycetes</taxon>
        <taxon>Metschnikowiaceae</taxon>
        <taxon>Metschnikowia</taxon>
    </lineage>
</organism>
<dbReference type="PANTHER" id="PTHR13003:SF2">
    <property type="entry name" value="NUCLEAR PORE COMPLEX PROTEIN NUP107"/>
    <property type="match status" value="1"/>
</dbReference>
<evidence type="ECO:0000256" key="7">
    <source>
        <dbReference type="RuleBase" id="RU365072"/>
    </source>
</evidence>